<dbReference type="PROSITE" id="PS00134">
    <property type="entry name" value="TRYPSIN_HIS"/>
    <property type="match status" value="1"/>
</dbReference>
<dbReference type="AlphaFoldDB" id="A0ABD0XWI3"/>
<keyword evidence="2" id="KW-1133">Transmembrane helix</keyword>
<dbReference type="EMBL" id="JBFDAA010000019">
    <property type="protein sequence ID" value="KAL1115627.1"/>
    <property type="molecule type" value="Genomic_DNA"/>
</dbReference>
<gene>
    <name evidence="5" type="ORF">AAG570_005917</name>
</gene>
<evidence type="ECO:0000259" key="3">
    <source>
        <dbReference type="PROSITE" id="PS50240"/>
    </source>
</evidence>
<accession>A0ABD0XWI3</accession>
<dbReference type="InterPro" id="IPR001388">
    <property type="entry name" value="Synaptobrevin-like"/>
</dbReference>
<dbReference type="Gene3D" id="2.40.10.10">
    <property type="entry name" value="Trypsin-like serine proteases"/>
    <property type="match status" value="2"/>
</dbReference>
<dbReference type="PANTHER" id="PTHR45701">
    <property type="entry name" value="SYNAPTOBREVIN FAMILY MEMBER"/>
    <property type="match status" value="1"/>
</dbReference>
<dbReference type="InterPro" id="IPR018114">
    <property type="entry name" value="TRYPSIN_HIS"/>
</dbReference>
<name>A0ABD0XWI3_9HEMI</name>
<evidence type="ECO:0000259" key="4">
    <source>
        <dbReference type="PROSITE" id="PS50892"/>
    </source>
</evidence>
<protein>
    <recommendedName>
        <fullName evidence="7">V-SNARE coiled-coil homology domain-containing protein</fullName>
    </recommendedName>
</protein>
<comment type="caution">
    <text evidence="5">The sequence shown here is derived from an EMBL/GenBank/DDBJ whole genome shotgun (WGS) entry which is preliminary data.</text>
</comment>
<dbReference type="InterPro" id="IPR009003">
    <property type="entry name" value="Peptidase_S1_PA"/>
</dbReference>
<dbReference type="Pfam" id="PF00089">
    <property type="entry name" value="Trypsin"/>
    <property type="match status" value="1"/>
</dbReference>
<dbReference type="SUPFAM" id="SSF58038">
    <property type="entry name" value="SNARE fusion complex"/>
    <property type="match status" value="1"/>
</dbReference>
<dbReference type="CDD" id="cd15870">
    <property type="entry name" value="R-SNARE_VAMP2"/>
    <property type="match status" value="1"/>
</dbReference>
<keyword evidence="2" id="KW-0812">Transmembrane</keyword>
<dbReference type="PROSITE" id="PS50892">
    <property type="entry name" value="V_SNARE"/>
    <property type="match status" value="1"/>
</dbReference>
<feature type="domain" description="V-SNARE coiled-coil homology" evidence="4">
    <location>
        <begin position="278"/>
        <end position="338"/>
    </location>
</feature>
<feature type="transmembrane region" description="Helical" evidence="2">
    <location>
        <begin position="342"/>
        <end position="363"/>
    </location>
</feature>
<evidence type="ECO:0000256" key="1">
    <source>
        <dbReference type="PROSITE-ProRule" id="PRU00290"/>
    </source>
</evidence>
<dbReference type="SMART" id="SM00020">
    <property type="entry name" value="Tryp_SPc"/>
    <property type="match status" value="1"/>
</dbReference>
<keyword evidence="1" id="KW-0175">Coiled coil</keyword>
<keyword evidence="2" id="KW-0472">Membrane</keyword>
<evidence type="ECO:0000313" key="6">
    <source>
        <dbReference type="Proteomes" id="UP001558652"/>
    </source>
</evidence>
<dbReference type="PRINTS" id="PR00219">
    <property type="entry name" value="SYNAPTOBREVN"/>
</dbReference>
<dbReference type="PROSITE" id="PS50240">
    <property type="entry name" value="TRYPSIN_DOM"/>
    <property type="match status" value="1"/>
</dbReference>
<evidence type="ECO:0008006" key="7">
    <source>
        <dbReference type="Google" id="ProtNLM"/>
    </source>
</evidence>
<keyword evidence="6" id="KW-1185">Reference proteome</keyword>
<dbReference type="Pfam" id="PF00957">
    <property type="entry name" value="Synaptobrevin"/>
    <property type="match status" value="1"/>
</dbReference>
<evidence type="ECO:0000256" key="2">
    <source>
        <dbReference type="SAM" id="Phobius"/>
    </source>
</evidence>
<dbReference type="InterPro" id="IPR042855">
    <property type="entry name" value="V_SNARE_CC"/>
</dbReference>
<dbReference type="InterPro" id="IPR016444">
    <property type="entry name" value="Synaptobrevin/VAMP"/>
</dbReference>
<reference evidence="5 6" key="1">
    <citation type="submission" date="2024-07" db="EMBL/GenBank/DDBJ databases">
        <title>Chromosome-level genome assembly of the water stick insect Ranatra chinensis (Heteroptera: Nepidae).</title>
        <authorList>
            <person name="Liu X."/>
        </authorList>
    </citation>
    <scope>NUCLEOTIDE SEQUENCE [LARGE SCALE GENOMIC DNA]</scope>
    <source>
        <strain evidence="5">Cailab_2021Rc</strain>
        <tissue evidence="5">Muscle</tissue>
    </source>
</reference>
<dbReference type="Gene3D" id="1.20.5.110">
    <property type="match status" value="1"/>
</dbReference>
<proteinExistence type="predicted"/>
<dbReference type="Proteomes" id="UP001558652">
    <property type="component" value="Unassembled WGS sequence"/>
</dbReference>
<feature type="domain" description="Peptidase S1" evidence="3">
    <location>
        <begin position="35"/>
        <end position="366"/>
    </location>
</feature>
<sequence>MLEYVLGLATIATLTINSCGLECGKVTRLSRDGRVIGGNAVSPDVVYPWMVAFVLADTLTGSRPPVVRCAGSLITRRHILTAAHCYGRNGTEEDMIGKFLLVYMLRDKCQDHGEFLVEPQADRVIVHPGFRERTFVNDIAIVVLETEVPYTPICLPTSVAEKRDAMILGYGSVFPHTIYPCLLQQAIVNIYGKNKCGVPSAAAVICAGRLEGGIDTCDELPLLDLVVVKKAIQESIQMFIDTGIGFMMKLEEKDIQSCMDNNGGYSGEGSNVSASNNKIKQTRDQVDEVVGIMKVNVEKVLERDQKLSDLNYRADALQHGAQQFEQQAGKLKRKMWWKNIKMMIIMGVIGGILLLIIIVWIAGSFGGGDSDGDKIAPASTTTIKP</sequence>
<organism evidence="5 6">
    <name type="scientific">Ranatra chinensis</name>
    <dbReference type="NCBI Taxonomy" id="642074"/>
    <lineage>
        <taxon>Eukaryota</taxon>
        <taxon>Metazoa</taxon>
        <taxon>Ecdysozoa</taxon>
        <taxon>Arthropoda</taxon>
        <taxon>Hexapoda</taxon>
        <taxon>Insecta</taxon>
        <taxon>Pterygota</taxon>
        <taxon>Neoptera</taxon>
        <taxon>Paraneoptera</taxon>
        <taxon>Hemiptera</taxon>
        <taxon>Heteroptera</taxon>
        <taxon>Panheteroptera</taxon>
        <taxon>Nepomorpha</taxon>
        <taxon>Nepidae</taxon>
        <taxon>Ranatrinae</taxon>
        <taxon>Ranatra</taxon>
    </lineage>
</organism>
<dbReference type="InterPro" id="IPR001254">
    <property type="entry name" value="Trypsin_dom"/>
</dbReference>
<dbReference type="InterPro" id="IPR043504">
    <property type="entry name" value="Peptidase_S1_PA_chymotrypsin"/>
</dbReference>
<evidence type="ECO:0000313" key="5">
    <source>
        <dbReference type="EMBL" id="KAL1115627.1"/>
    </source>
</evidence>
<dbReference type="SUPFAM" id="SSF50494">
    <property type="entry name" value="Trypsin-like serine proteases"/>
    <property type="match status" value="1"/>
</dbReference>